<dbReference type="PANTHER" id="PTHR45128:SF2">
    <property type="entry name" value="METHYLTRANSFERASE DOMAIN-CONTAINING PROTEIN"/>
    <property type="match status" value="1"/>
</dbReference>
<keyword evidence="3" id="KW-0808">Transferase</keyword>
<sequence length="364" mass="37906">MTQLTTAPRTEIDADLLQELVGQAVGDFGAVLNASLVVIGDRLGLYRALADLGSSTSAELATATGTTERNVREWLSAQAAAGYVSYDGRSDGLDRWSLSPEQVEAFTNADSPAFVAGGFQVVTGAAKGDELVTEAFRTGRGLGWHEHHHDLFAGTERFFRPGYAASLVSEWLPALPGVPERLAEGGLVADVGCGYGASTVLMARAFPRSTFVGFDYHESSITAARSAAAAGGVVANTTFEVAPAGSFPGTGYDLVCFFDCLHDMGDPVGALRHTRAALAADGVVLLVEPRAGDTVADNLNPVGRLFYAASTLICTPASQSQPVGRALGAQAGVARLTGVAREAGFGRVREAASTPFNLVLELRP</sequence>
<protein>
    <submittedName>
        <fullName evidence="3">Class I SAM-dependent methyltransferase</fullName>
    </submittedName>
</protein>
<dbReference type="SUPFAM" id="SSF53335">
    <property type="entry name" value="S-adenosyl-L-methionine-dependent methyltransferases"/>
    <property type="match status" value="1"/>
</dbReference>
<dbReference type="Gene3D" id="1.10.10.10">
    <property type="entry name" value="Winged helix-like DNA-binding domain superfamily/Winged helix DNA-binding domain"/>
    <property type="match status" value="1"/>
</dbReference>
<feature type="domain" description="S-adenosylmethionine-dependent methyltransferase Rv2258c-like winged HTH" evidence="2">
    <location>
        <begin position="36"/>
        <end position="102"/>
    </location>
</feature>
<dbReference type="InterPro" id="IPR053173">
    <property type="entry name" value="SAM-binding_MTase"/>
</dbReference>
<dbReference type="GO" id="GO:0032259">
    <property type="term" value="P:methylation"/>
    <property type="evidence" value="ECO:0007669"/>
    <property type="project" value="UniProtKB-KW"/>
</dbReference>
<dbReference type="InterPro" id="IPR036390">
    <property type="entry name" value="WH_DNA-bd_sf"/>
</dbReference>
<dbReference type="Gene3D" id="3.40.50.150">
    <property type="entry name" value="Vaccinia Virus protein VP39"/>
    <property type="match status" value="1"/>
</dbReference>
<evidence type="ECO:0000259" key="2">
    <source>
        <dbReference type="Pfam" id="PF21320"/>
    </source>
</evidence>
<evidence type="ECO:0000259" key="1">
    <source>
        <dbReference type="Pfam" id="PF13847"/>
    </source>
</evidence>
<dbReference type="CDD" id="cd02440">
    <property type="entry name" value="AdoMet_MTases"/>
    <property type="match status" value="1"/>
</dbReference>
<dbReference type="SUPFAM" id="SSF46785">
    <property type="entry name" value="Winged helix' DNA-binding domain"/>
    <property type="match status" value="1"/>
</dbReference>
<dbReference type="Pfam" id="PF21320">
    <property type="entry name" value="WHD_Rv2258c"/>
    <property type="match status" value="1"/>
</dbReference>
<accession>A0ABP7AD23</accession>
<evidence type="ECO:0000313" key="4">
    <source>
        <dbReference type="Proteomes" id="UP001501490"/>
    </source>
</evidence>
<feature type="domain" description="Methyltransferase" evidence="1">
    <location>
        <begin position="188"/>
        <end position="291"/>
    </location>
</feature>
<evidence type="ECO:0000313" key="3">
    <source>
        <dbReference type="EMBL" id="GAA3629498.1"/>
    </source>
</evidence>
<dbReference type="InterPro" id="IPR029063">
    <property type="entry name" value="SAM-dependent_MTases_sf"/>
</dbReference>
<comment type="caution">
    <text evidence="3">The sequence shown here is derived from an EMBL/GenBank/DDBJ whole genome shotgun (WGS) entry which is preliminary data.</text>
</comment>
<keyword evidence="3" id="KW-0489">Methyltransferase</keyword>
<dbReference type="InterPro" id="IPR036388">
    <property type="entry name" value="WH-like_DNA-bd_sf"/>
</dbReference>
<dbReference type="Pfam" id="PF13847">
    <property type="entry name" value="Methyltransf_31"/>
    <property type="match status" value="1"/>
</dbReference>
<organism evidence="3 4">
    <name type="scientific">Microlunatus ginsengisoli</name>
    <dbReference type="NCBI Taxonomy" id="363863"/>
    <lineage>
        <taxon>Bacteria</taxon>
        <taxon>Bacillati</taxon>
        <taxon>Actinomycetota</taxon>
        <taxon>Actinomycetes</taxon>
        <taxon>Propionibacteriales</taxon>
        <taxon>Propionibacteriaceae</taxon>
        <taxon>Microlunatus</taxon>
    </lineage>
</organism>
<keyword evidence="4" id="KW-1185">Reference proteome</keyword>
<reference evidence="4" key="1">
    <citation type="journal article" date="2019" name="Int. J. Syst. Evol. Microbiol.">
        <title>The Global Catalogue of Microorganisms (GCM) 10K type strain sequencing project: providing services to taxonomists for standard genome sequencing and annotation.</title>
        <authorList>
            <consortium name="The Broad Institute Genomics Platform"/>
            <consortium name="The Broad Institute Genome Sequencing Center for Infectious Disease"/>
            <person name="Wu L."/>
            <person name="Ma J."/>
        </authorList>
    </citation>
    <scope>NUCLEOTIDE SEQUENCE [LARGE SCALE GENOMIC DNA]</scope>
    <source>
        <strain evidence="4">JCM 16929</strain>
    </source>
</reference>
<proteinExistence type="predicted"/>
<name>A0ABP7AD23_9ACTN</name>
<dbReference type="EMBL" id="BAABAB010000025">
    <property type="protein sequence ID" value="GAA3629498.1"/>
    <property type="molecule type" value="Genomic_DNA"/>
</dbReference>
<dbReference type="Proteomes" id="UP001501490">
    <property type="component" value="Unassembled WGS sequence"/>
</dbReference>
<dbReference type="GO" id="GO:0008168">
    <property type="term" value="F:methyltransferase activity"/>
    <property type="evidence" value="ECO:0007669"/>
    <property type="project" value="UniProtKB-KW"/>
</dbReference>
<dbReference type="InterPro" id="IPR025714">
    <property type="entry name" value="Methyltranfer_dom"/>
</dbReference>
<dbReference type="PANTHER" id="PTHR45128">
    <property type="entry name" value="METHYLTRANSFERASE TYPE 11"/>
    <property type="match status" value="1"/>
</dbReference>
<dbReference type="InterPro" id="IPR048711">
    <property type="entry name" value="WHD_Rv2258c"/>
</dbReference>
<dbReference type="RefSeq" id="WP_344806870.1">
    <property type="nucleotide sequence ID" value="NZ_BAABAB010000025.1"/>
</dbReference>
<gene>
    <name evidence="3" type="ORF">GCM10022236_34740</name>
</gene>